<feature type="chain" id="PRO_5040486878" evidence="1">
    <location>
        <begin position="23"/>
        <end position="149"/>
    </location>
</feature>
<accession>A0A9P5Y271</accession>
<protein>
    <submittedName>
        <fullName evidence="2">Uncharacterized protein</fullName>
    </submittedName>
</protein>
<comment type="caution">
    <text evidence="2">The sequence shown here is derived from an EMBL/GenBank/DDBJ whole genome shotgun (WGS) entry which is preliminary data.</text>
</comment>
<dbReference type="Proteomes" id="UP000807353">
    <property type="component" value="Unassembled WGS sequence"/>
</dbReference>
<feature type="non-terminal residue" evidence="2">
    <location>
        <position position="149"/>
    </location>
</feature>
<gene>
    <name evidence="2" type="ORF">BDZ94DRAFT_1118652</name>
</gene>
<dbReference type="AlphaFoldDB" id="A0A9P5Y271"/>
<reference evidence="2" key="1">
    <citation type="submission" date="2020-11" db="EMBL/GenBank/DDBJ databases">
        <authorList>
            <consortium name="DOE Joint Genome Institute"/>
            <person name="Ahrendt S."/>
            <person name="Riley R."/>
            <person name="Andreopoulos W."/>
            <person name="Labutti K."/>
            <person name="Pangilinan J."/>
            <person name="Ruiz-Duenas F.J."/>
            <person name="Barrasa J.M."/>
            <person name="Sanchez-Garcia M."/>
            <person name="Camarero S."/>
            <person name="Miyauchi S."/>
            <person name="Serrano A."/>
            <person name="Linde D."/>
            <person name="Babiker R."/>
            <person name="Drula E."/>
            <person name="Ayuso-Fernandez I."/>
            <person name="Pacheco R."/>
            <person name="Padilla G."/>
            <person name="Ferreira P."/>
            <person name="Barriuso J."/>
            <person name="Kellner H."/>
            <person name="Castanera R."/>
            <person name="Alfaro M."/>
            <person name="Ramirez L."/>
            <person name="Pisabarro A.G."/>
            <person name="Kuo A."/>
            <person name="Tritt A."/>
            <person name="Lipzen A."/>
            <person name="He G."/>
            <person name="Yan M."/>
            <person name="Ng V."/>
            <person name="Cullen D."/>
            <person name="Martin F."/>
            <person name="Rosso M.-N."/>
            <person name="Henrissat B."/>
            <person name="Hibbett D."/>
            <person name="Martinez A.T."/>
            <person name="Grigoriev I.V."/>
        </authorList>
    </citation>
    <scope>NUCLEOTIDE SEQUENCE</scope>
    <source>
        <strain evidence="2">CBS 247.69</strain>
    </source>
</reference>
<organism evidence="2 3">
    <name type="scientific">Collybia nuda</name>
    <dbReference type="NCBI Taxonomy" id="64659"/>
    <lineage>
        <taxon>Eukaryota</taxon>
        <taxon>Fungi</taxon>
        <taxon>Dikarya</taxon>
        <taxon>Basidiomycota</taxon>
        <taxon>Agaricomycotina</taxon>
        <taxon>Agaricomycetes</taxon>
        <taxon>Agaricomycetidae</taxon>
        <taxon>Agaricales</taxon>
        <taxon>Tricholomatineae</taxon>
        <taxon>Clitocybaceae</taxon>
        <taxon>Collybia</taxon>
    </lineage>
</organism>
<evidence type="ECO:0000256" key="1">
    <source>
        <dbReference type="SAM" id="SignalP"/>
    </source>
</evidence>
<keyword evidence="3" id="KW-1185">Reference proteome</keyword>
<sequence length="149" mass="15554">MARFTVCLLAFILAAGQFGVDAAPLSSRHAKPPGNYVQCNIARIKTVMGLSATNAAIHKIDLDMAAAVASAHSGLKDAQTGIKTIARALISRQQPPTAARNQVGRGLNTAMGALAAMNPPNQVMSARVNDTMTKLKKTMAAGQQVINNC</sequence>
<dbReference type="EMBL" id="MU150277">
    <property type="protein sequence ID" value="KAF9461928.1"/>
    <property type="molecule type" value="Genomic_DNA"/>
</dbReference>
<proteinExistence type="predicted"/>
<keyword evidence="1" id="KW-0732">Signal</keyword>
<dbReference type="OrthoDB" id="3178264at2759"/>
<name>A0A9P5Y271_9AGAR</name>
<evidence type="ECO:0000313" key="3">
    <source>
        <dbReference type="Proteomes" id="UP000807353"/>
    </source>
</evidence>
<feature type="signal peptide" evidence="1">
    <location>
        <begin position="1"/>
        <end position="22"/>
    </location>
</feature>
<evidence type="ECO:0000313" key="2">
    <source>
        <dbReference type="EMBL" id="KAF9461928.1"/>
    </source>
</evidence>